<evidence type="ECO:0000313" key="4">
    <source>
        <dbReference type="EMBL" id="KAK0514731.1"/>
    </source>
</evidence>
<evidence type="ECO:0000256" key="1">
    <source>
        <dbReference type="SAM" id="MobiDB-lite"/>
    </source>
</evidence>
<proteinExistence type="predicted"/>
<evidence type="ECO:0000313" key="5">
    <source>
        <dbReference type="Proteomes" id="UP001166286"/>
    </source>
</evidence>
<dbReference type="InterPro" id="IPR005330">
    <property type="entry name" value="MHYT_dom"/>
</dbReference>
<dbReference type="Pfam" id="PF03707">
    <property type="entry name" value="MHYT"/>
    <property type="match status" value="2"/>
</dbReference>
<feature type="transmembrane region" description="Helical" evidence="2">
    <location>
        <begin position="50"/>
        <end position="71"/>
    </location>
</feature>
<feature type="domain" description="MHYT" evidence="3">
    <location>
        <begin position="15"/>
        <end position="214"/>
    </location>
</feature>
<feature type="compositionally biased region" description="Low complexity" evidence="1">
    <location>
        <begin position="709"/>
        <end position="725"/>
    </location>
</feature>
<accession>A0AA39R778</accession>
<dbReference type="Proteomes" id="UP001166286">
    <property type="component" value="Unassembled WGS sequence"/>
</dbReference>
<organism evidence="4 5">
    <name type="scientific">Cladonia borealis</name>
    <dbReference type="NCBI Taxonomy" id="184061"/>
    <lineage>
        <taxon>Eukaryota</taxon>
        <taxon>Fungi</taxon>
        <taxon>Dikarya</taxon>
        <taxon>Ascomycota</taxon>
        <taxon>Pezizomycotina</taxon>
        <taxon>Lecanoromycetes</taxon>
        <taxon>OSLEUM clade</taxon>
        <taxon>Lecanoromycetidae</taxon>
        <taxon>Lecanorales</taxon>
        <taxon>Lecanorineae</taxon>
        <taxon>Cladoniaceae</taxon>
        <taxon>Cladonia</taxon>
    </lineage>
</organism>
<feature type="transmembrane region" description="Helical" evidence="2">
    <location>
        <begin position="190"/>
        <end position="215"/>
    </location>
</feature>
<dbReference type="PANTHER" id="PTHR35152:SF1">
    <property type="entry name" value="DOMAIN SIGNALLING PROTEIN, PUTATIVE (AFU_ORTHOLOGUE AFUA_5G11310)-RELATED"/>
    <property type="match status" value="1"/>
</dbReference>
<reference evidence="4" key="1">
    <citation type="submission" date="2023-03" db="EMBL/GenBank/DDBJ databases">
        <title>Complete genome of Cladonia borealis.</title>
        <authorList>
            <person name="Park H."/>
        </authorList>
    </citation>
    <scope>NUCLEOTIDE SEQUENCE</scope>
    <source>
        <strain evidence="4">ANT050790</strain>
    </source>
</reference>
<feature type="transmembrane region" description="Helical" evidence="2">
    <location>
        <begin position="91"/>
        <end position="112"/>
    </location>
</feature>
<comment type="caution">
    <text evidence="4">The sequence shown here is derived from an EMBL/GenBank/DDBJ whole genome shotgun (WGS) entry which is preliminary data.</text>
</comment>
<protein>
    <recommendedName>
        <fullName evidence="3">MHYT domain-containing protein</fullName>
    </recommendedName>
</protein>
<feature type="region of interest" description="Disordered" evidence="1">
    <location>
        <begin position="702"/>
        <end position="730"/>
    </location>
</feature>
<evidence type="ECO:0000259" key="3">
    <source>
        <dbReference type="PROSITE" id="PS50924"/>
    </source>
</evidence>
<sequence>MDFSQWAGRVIDHTYTPGWIVLAYCISLIGCWTTLELLHKRTSNHGYYNWYLLLAAAVVMGAVGIWSMHYIGNLAIEMGQGQPELRIQYSLGFTVISLFTPIIVLSAAFYYFGTSKSVTHWSTFLGGTLTGFAVCAMHYLGQIRIMNYTTSYSIGHVIGSVIVAVFASTVALGVFFYLTATWTDNIFKRVLIAALMAASVSGMHWVATFGCTYRFTTSNTAGIGAMRAHSRQGTAAVVICMCIGCCTSLFILAMLGQRSRKLSADRAQQVVLACATFDMDGKVMVTPEGVLPCQKITDSFTERSLNEVFDVSHPVFCWIFKASRCWEYVTEVLPVIRIHINNNGLCSSDSRSISSAVRDEDYARTFKELFCVAASDIANLLQVPLGDIGLLHGSVLCTGTLSKDGRWKNHWNLWKQNRMDHAEKGLSPTLFGRGQLLFLTRRVNRFESGHFEALGYRFANVSNVVESLARSMEIPQAELRPHLEDMRRRSEGEYLLEPGVHMACFALRPVLQRGFDIIVRKDIDYLLPTVQLSNSKLEHWQLEILQNMNNWTVATCRERLQGMLLFVKHPEQKFARQLFDAITALASEIDSPFFQDARLVARPLLTPAAYFKGGQSQQQAQLLAFRIIADNHEFSSSYGDYKLVPSKFFLVQQHAYSNSKDNDIFGRRILREFAAIAERCDSSGAPTTRETRSFLPRSMSSGLSFIGQRSSSASPARSRPWLSRSQSTTHRVLDDMASDDSELTLINSNPKQSFGGIHVSSEVEIDIKKTQLLEPTISHFELERMGSTTEASIENTESPSFADELMILTTEERRRRIFSQRS</sequence>
<name>A0AA39R778_9LECA</name>
<gene>
    <name evidence="4" type="ORF">JMJ35_003348</name>
</gene>
<dbReference type="AlphaFoldDB" id="A0AA39R778"/>
<feature type="transmembrane region" description="Helical" evidence="2">
    <location>
        <begin position="153"/>
        <end position="178"/>
    </location>
</feature>
<dbReference type="EMBL" id="JAFEKC020000005">
    <property type="protein sequence ID" value="KAK0514731.1"/>
    <property type="molecule type" value="Genomic_DNA"/>
</dbReference>
<feature type="transmembrane region" description="Helical" evidence="2">
    <location>
        <begin position="235"/>
        <end position="256"/>
    </location>
</feature>
<keyword evidence="2" id="KW-0472">Membrane</keyword>
<keyword evidence="2" id="KW-0812">Transmembrane</keyword>
<keyword evidence="5" id="KW-1185">Reference proteome</keyword>
<dbReference type="PROSITE" id="PS50924">
    <property type="entry name" value="MHYT"/>
    <property type="match status" value="1"/>
</dbReference>
<feature type="transmembrane region" description="Helical" evidence="2">
    <location>
        <begin position="124"/>
        <end position="141"/>
    </location>
</feature>
<feature type="transmembrane region" description="Helical" evidence="2">
    <location>
        <begin position="20"/>
        <end position="38"/>
    </location>
</feature>
<dbReference type="PANTHER" id="PTHR35152">
    <property type="entry name" value="DOMAIN SIGNALLING PROTEIN, PUTATIVE (AFU_ORTHOLOGUE AFUA_5G11310)-RELATED"/>
    <property type="match status" value="1"/>
</dbReference>
<evidence type="ECO:0000256" key="2">
    <source>
        <dbReference type="SAM" id="Phobius"/>
    </source>
</evidence>
<keyword evidence="2" id="KW-1133">Transmembrane helix</keyword>